<proteinExistence type="predicted"/>
<keyword evidence="1" id="KW-0472">Membrane</keyword>
<evidence type="ECO:0000313" key="3">
    <source>
        <dbReference type="Proteomes" id="UP000290439"/>
    </source>
</evidence>
<evidence type="ECO:0000313" key="2">
    <source>
        <dbReference type="EMBL" id="VFA99418.1"/>
    </source>
</evidence>
<protein>
    <submittedName>
        <fullName evidence="2">Uncharacterized protein</fullName>
    </submittedName>
</protein>
<feature type="transmembrane region" description="Helical" evidence="1">
    <location>
        <begin position="7"/>
        <end position="30"/>
    </location>
</feature>
<organism evidence="2 3">
    <name type="scientific">Nocardia cyriacigeorgica</name>
    <dbReference type="NCBI Taxonomy" id="135487"/>
    <lineage>
        <taxon>Bacteria</taxon>
        <taxon>Bacillati</taxon>
        <taxon>Actinomycetota</taxon>
        <taxon>Actinomycetes</taxon>
        <taxon>Mycobacteriales</taxon>
        <taxon>Nocardiaceae</taxon>
        <taxon>Nocardia</taxon>
    </lineage>
</organism>
<name>A0A4U8WC98_9NOCA</name>
<feature type="transmembrane region" description="Helical" evidence="1">
    <location>
        <begin position="42"/>
        <end position="58"/>
    </location>
</feature>
<reference evidence="2 3" key="1">
    <citation type="submission" date="2019-02" db="EMBL/GenBank/DDBJ databases">
        <authorList>
            <consortium name="Pathogen Informatics"/>
        </authorList>
    </citation>
    <scope>NUCLEOTIDE SEQUENCE [LARGE SCALE GENOMIC DNA]</scope>
    <source>
        <strain evidence="2 3">3012STDY6756504</strain>
    </source>
</reference>
<sequence length="88" mass="8963">MKLARGISGLIAAGTFALAVVVVAAAIIGARRGFPGPGGESVAWHVVSAAIVVAAQVYSDRHKGLAAFSGSLVVFATAGVLLWTQWWS</sequence>
<gene>
    <name evidence="2" type="ORF">NCTC10797_03201</name>
</gene>
<dbReference type="EMBL" id="LR215973">
    <property type="protein sequence ID" value="VFA99418.1"/>
    <property type="molecule type" value="Genomic_DNA"/>
</dbReference>
<dbReference type="AlphaFoldDB" id="A0A4U8WC98"/>
<keyword evidence="1" id="KW-1133">Transmembrane helix</keyword>
<keyword evidence="1" id="KW-0812">Transmembrane</keyword>
<accession>A0A4U8WC98</accession>
<dbReference type="RefSeq" id="WP_130917641.1">
    <property type="nucleotide sequence ID" value="NZ_JADLPI010000002.1"/>
</dbReference>
<feature type="transmembrane region" description="Helical" evidence="1">
    <location>
        <begin position="65"/>
        <end position="86"/>
    </location>
</feature>
<dbReference type="Proteomes" id="UP000290439">
    <property type="component" value="Chromosome"/>
</dbReference>
<evidence type="ECO:0000256" key="1">
    <source>
        <dbReference type="SAM" id="Phobius"/>
    </source>
</evidence>